<name>A0A178MI21_9PROT</name>
<protein>
    <recommendedName>
        <fullName evidence="3">Molecular chaperone Hsp90</fullName>
    </recommendedName>
</protein>
<dbReference type="InterPro" id="IPR036890">
    <property type="entry name" value="HATPase_C_sf"/>
</dbReference>
<reference evidence="1 2" key="1">
    <citation type="submission" date="2016-04" db="EMBL/GenBank/DDBJ databases">
        <title>Draft genome sequence of freshwater magnetotactic bacteria Magnetospirillum marisnigri SP-1 and Magnetospirillum moscoviense BB-1.</title>
        <authorList>
            <person name="Koziaeva V."/>
            <person name="Dziuba M.V."/>
            <person name="Ivanov T.M."/>
            <person name="Kuznetsov B."/>
            <person name="Grouzdev D.S."/>
        </authorList>
    </citation>
    <scope>NUCLEOTIDE SEQUENCE [LARGE SCALE GENOMIC DNA]</scope>
    <source>
        <strain evidence="1 2">BB-1</strain>
    </source>
</reference>
<dbReference type="EMBL" id="LWQU01000162">
    <property type="protein sequence ID" value="OAN48316.1"/>
    <property type="molecule type" value="Genomic_DNA"/>
</dbReference>
<keyword evidence="2" id="KW-1185">Reference proteome</keyword>
<dbReference type="RefSeq" id="WP_068502927.1">
    <property type="nucleotide sequence ID" value="NZ_LWQU01000162.1"/>
</dbReference>
<dbReference type="Gene3D" id="3.30.565.10">
    <property type="entry name" value="Histidine kinase-like ATPase, C-terminal domain"/>
    <property type="match status" value="1"/>
</dbReference>
<proteinExistence type="predicted"/>
<dbReference type="Pfam" id="PF13589">
    <property type="entry name" value="HATPase_c_3"/>
    <property type="match status" value="1"/>
</dbReference>
<organism evidence="1 2">
    <name type="scientific">Magnetospirillum moscoviense</name>
    <dbReference type="NCBI Taxonomy" id="1437059"/>
    <lineage>
        <taxon>Bacteria</taxon>
        <taxon>Pseudomonadati</taxon>
        <taxon>Pseudomonadota</taxon>
        <taxon>Alphaproteobacteria</taxon>
        <taxon>Rhodospirillales</taxon>
        <taxon>Rhodospirillaceae</taxon>
        <taxon>Magnetospirillum</taxon>
    </lineage>
</organism>
<comment type="caution">
    <text evidence="1">The sequence shown here is derived from an EMBL/GenBank/DDBJ whole genome shotgun (WGS) entry which is preliminary data.</text>
</comment>
<accession>A0A178MI21</accession>
<dbReference type="SUPFAM" id="SSF55874">
    <property type="entry name" value="ATPase domain of HSP90 chaperone/DNA topoisomerase II/histidine kinase"/>
    <property type="match status" value="1"/>
</dbReference>
<evidence type="ECO:0008006" key="3">
    <source>
        <dbReference type="Google" id="ProtNLM"/>
    </source>
</evidence>
<sequence>MNKHTNISLPAEIVIGKDILELVSSAMYVDPLTIFREYIQNAADSIDEARAVGVIDAEMVGRVDIVIDVNQPTRSVKIRDNGLGVHNGDFAKRLTAVGGSRKRGTSARGFRGVGRLAGLGYCQELVFRSRSVGDPVVQELRWDCRVFKKLLSDASYQGSLHELIQAVAKVSEIDPEGWPEHFYEVELVKPVRIGKDTLLNREAISQYLAQVAPVPFSPEFKFGSQIRGHLLQHHGDLGEIHIHVDDAECPIYRPYRNDYACGEDRRDEFTDAELITIEGRDGGVGAVGWLLHHGYLGAIPSGEGIGGLRARKGNVQVGDPRILADIFPETRFASWTVGEVHVLDPRVVPNGRRDDFEQNAHYDHLISRLSEIGSHVGRMCRSSSMVRNRIKAFDIGALKVDEQLRILEQGAIDAPSAEVIVEDIRSEMFEIKRVTEATVLTDADRSLLAERYTDLESRLTKARARPSGGGNALSALPESERAVIQRMISLIYECSANRLAAKSLVDRIVARLG</sequence>
<dbReference type="OrthoDB" id="7452186at2"/>
<evidence type="ECO:0000313" key="2">
    <source>
        <dbReference type="Proteomes" id="UP000078543"/>
    </source>
</evidence>
<dbReference type="Proteomes" id="UP000078543">
    <property type="component" value="Unassembled WGS sequence"/>
</dbReference>
<dbReference type="STRING" id="1437059.A6A05_15335"/>
<dbReference type="AlphaFoldDB" id="A0A178MI21"/>
<gene>
    <name evidence="1" type="ORF">A6A05_15335</name>
</gene>
<evidence type="ECO:0000313" key="1">
    <source>
        <dbReference type="EMBL" id="OAN48316.1"/>
    </source>
</evidence>